<dbReference type="EMBL" id="JAPDDP010000052">
    <property type="protein sequence ID" value="MDA0183384.1"/>
    <property type="molecule type" value="Genomic_DNA"/>
</dbReference>
<dbReference type="RefSeq" id="WP_270027773.1">
    <property type="nucleotide sequence ID" value="NZ_JAPDDP010000052.1"/>
</dbReference>
<sequence length="125" mass="13155">MAAVALVGCGGERSRACSPAIQGEAERRPPAALALPTGARVYLSEGPFGRTERFYAVIDGGEAELEAKRDVAAEALVRGGYTLLREDAEPPVEAEAHLEGADGRLVSVQVASLCDGKLRLRYTVS</sequence>
<protein>
    <submittedName>
        <fullName evidence="1">Uncharacterized protein</fullName>
    </submittedName>
</protein>
<reference evidence="1" key="1">
    <citation type="submission" date="2022-10" db="EMBL/GenBank/DDBJ databases">
        <title>The WGS of Solirubrobacter phytolaccae KCTC 29190.</title>
        <authorList>
            <person name="Jiang Z."/>
        </authorList>
    </citation>
    <scope>NUCLEOTIDE SEQUENCE</scope>
    <source>
        <strain evidence="1">KCTC 29190</strain>
    </source>
</reference>
<evidence type="ECO:0000313" key="2">
    <source>
        <dbReference type="Proteomes" id="UP001147653"/>
    </source>
</evidence>
<organism evidence="1 2">
    <name type="scientific">Solirubrobacter phytolaccae</name>
    <dbReference type="NCBI Taxonomy" id="1404360"/>
    <lineage>
        <taxon>Bacteria</taxon>
        <taxon>Bacillati</taxon>
        <taxon>Actinomycetota</taxon>
        <taxon>Thermoleophilia</taxon>
        <taxon>Solirubrobacterales</taxon>
        <taxon>Solirubrobacteraceae</taxon>
        <taxon>Solirubrobacter</taxon>
    </lineage>
</organism>
<keyword evidence="2" id="KW-1185">Reference proteome</keyword>
<accession>A0A9X3NDW3</accession>
<name>A0A9X3NDW3_9ACTN</name>
<gene>
    <name evidence="1" type="ORF">OJ997_23945</name>
</gene>
<evidence type="ECO:0000313" key="1">
    <source>
        <dbReference type="EMBL" id="MDA0183384.1"/>
    </source>
</evidence>
<proteinExistence type="predicted"/>
<dbReference type="AlphaFoldDB" id="A0A9X3NDW3"/>
<comment type="caution">
    <text evidence="1">The sequence shown here is derived from an EMBL/GenBank/DDBJ whole genome shotgun (WGS) entry which is preliminary data.</text>
</comment>
<dbReference type="Proteomes" id="UP001147653">
    <property type="component" value="Unassembled WGS sequence"/>
</dbReference>